<dbReference type="eggNOG" id="COG0457">
    <property type="taxonomic scope" value="Bacteria"/>
</dbReference>
<dbReference type="EMBL" id="JPEO01000004">
    <property type="protein sequence ID" value="KFZ37817.1"/>
    <property type="molecule type" value="Genomic_DNA"/>
</dbReference>
<dbReference type="Pfam" id="PF14559">
    <property type="entry name" value="TPR_19"/>
    <property type="match status" value="1"/>
</dbReference>
<organism evidence="2 3">
    <name type="scientific">Shewanella mangrovi</name>
    <dbReference type="NCBI Taxonomy" id="1515746"/>
    <lineage>
        <taxon>Bacteria</taxon>
        <taxon>Pseudomonadati</taxon>
        <taxon>Pseudomonadota</taxon>
        <taxon>Gammaproteobacteria</taxon>
        <taxon>Alteromonadales</taxon>
        <taxon>Shewanellaceae</taxon>
        <taxon>Shewanella</taxon>
    </lineage>
</organism>
<keyword evidence="1" id="KW-0812">Transmembrane</keyword>
<dbReference type="OrthoDB" id="5406098at2"/>
<evidence type="ECO:0000313" key="3">
    <source>
        <dbReference type="Proteomes" id="UP000029264"/>
    </source>
</evidence>
<accession>A0A094JF35</accession>
<keyword evidence="1" id="KW-1133">Transmembrane helix</keyword>
<reference evidence="2 3" key="1">
    <citation type="submission" date="2014-06" db="EMBL/GenBank/DDBJ databases">
        <title>Shewanella sp. YQH10.</title>
        <authorList>
            <person name="Liu Y."/>
            <person name="Zeng R."/>
        </authorList>
    </citation>
    <scope>NUCLEOTIDE SEQUENCE [LARGE SCALE GENOMIC DNA]</scope>
    <source>
        <strain evidence="2 3">YQH10</strain>
    </source>
</reference>
<dbReference type="Proteomes" id="UP000029264">
    <property type="component" value="Unassembled WGS sequence"/>
</dbReference>
<feature type="transmembrane region" description="Helical" evidence="1">
    <location>
        <begin position="39"/>
        <end position="58"/>
    </location>
</feature>
<proteinExistence type="predicted"/>
<name>A0A094JF35_9GAMM</name>
<gene>
    <name evidence="2" type="ORF">HR45_08145</name>
</gene>
<keyword evidence="1" id="KW-0472">Membrane</keyword>
<dbReference type="RefSeq" id="WP_037441678.1">
    <property type="nucleotide sequence ID" value="NZ_JPEO01000004.1"/>
</dbReference>
<dbReference type="Gene3D" id="1.25.40.10">
    <property type="entry name" value="Tetratricopeptide repeat domain"/>
    <property type="match status" value="2"/>
</dbReference>
<dbReference type="InterPro" id="IPR011990">
    <property type="entry name" value="TPR-like_helical_dom_sf"/>
</dbReference>
<evidence type="ECO:0000256" key="1">
    <source>
        <dbReference type="SAM" id="Phobius"/>
    </source>
</evidence>
<keyword evidence="3" id="KW-1185">Reference proteome</keyword>
<comment type="caution">
    <text evidence="2">The sequence shown here is derived from an EMBL/GenBank/DDBJ whole genome shotgun (WGS) entry which is preliminary data.</text>
</comment>
<sequence>MSVVNQMLKELDKRQQQHGFSTVAQSQLPPERAKSAWKLLVIGLLLGALMVIAGWWLLTTAATQPVIPVEVETANAPTPVKAANVANPSSAQTLVAETPASATTPIQPLVSVKGTPAAKTLAAKARHAEYAENIVDDTARPQIDATAVEQSTGSPSTKLAPAAVVSTAETDAKTSETRSVNPATPSATVATNKLATKLEITEVELTPAQLAAKQLKHAKDLLAEGNNQAALQPLQQALQYDASLHEARRQLAALYYAQGKLDDAAAVLQMGVANYPQNEEFWLLLARVQIARLQWQQADASLAHIADTSSFASEKWLAKIRIAQQQQDWPQVALGYQQLLSQAPEDGRWLFGYAHALDAQGNYVAAIPEYQKALTMSGLSVDARAYIENRLLQIGESR</sequence>
<dbReference type="STRING" id="1515746.HR45_08145"/>
<dbReference type="Pfam" id="PF13432">
    <property type="entry name" value="TPR_16"/>
    <property type="match status" value="1"/>
</dbReference>
<dbReference type="SUPFAM" id="SSF48452">
    <property type="entry name" value="TPR-like"/>
    <property type="match status" value="1"/>
</dbReference>
<evidence type="ECO:0000313" key="2">
    <source>
        <dbReference type="EMBL" id="KFZ37817.1"/>
    </source>
</evidence>
<dbReference type="AlphaFoldDB" id="A0A094JF35"/>
<protein>
    <submittedName>
        <fullName evidence="2">Uncharacterized protein</fullName>
    </submittedName>
</protein>